<sequence>METLKPGTALFTGPSGAVLRDAAGELFAVALSDEAVGGVRAALTRADAPVPPELSAFDRAGHLGRRASWPVDRRTVAVLAGPGAALVDALRLAGANPVVLPGETGLDELLERRPAAVCGWHDGPAPDRWLDLDPLAGHGIGWQRISREGRHVLLEPIGVSHRDVRARRLAAAGSGHRHLRAYWAGENAVLGDETPDPAELLLVAALAVKDLARWAADLPVTRNSLTPDAIPAHRRLRVLDLDTGALADHPVLPVPASAP</sequence>
<name>K0K187_SACES</name>
<proteinExistence type="predicted"/>
<gene>
    <name evidence="1" type="ordered locus">BN6_33000</name>
</gene>
<reference evidence="1 2" key="1">
    <citation type="journal article" date="2012" name="BMC Genomics">
        <title>Complete genome sequence of Saccharothrix espanaensis DSM 44229T and comparison to the other completely sequenced Pseudonocardiaceae.</title>
        <authorList>
            <person name="Strobel T."/>
            <person name="Al-Dilaimi A."/>
            <person name="Blom J."/>
            <person name="Gessner A."/>
            <person name="Kalinowski J."/>
            <person name="Luzhetska M."/>
            <person name="Puhler A."/>
            <person name="Szczepanowski R."/>
            <person name="Bechthold A."/>
            <person name="Ruckert C."/>
        </authorList>
    </citation>
    <scope>NUCLEOTIDE SEQUENCE [LARGE SCALE GENOMIC DNA]</scope>
    <source>
        <strain evidence="2">ATCC 51144 / DSM 44229 / JCM 9112 / NBRC 15066 / NRRL 15764</strain>
    </source>
</reference>
<dbReference type="AlphaFoldDB" id="K0K187"/>
<evidence type="ECO:0000313" key="2">
    <source>
        <dbReference type="Proteomes" id="UP000006281"/>
    </source>
</evidence>
<accession>K0K187</accession>
<evidence type="ECO:0000313" key="1">
    <source>
        <dbReference type="EMBL" id="CCH30604.1"/>
    </source>
</evidence>
<organism evidence="1 2">
    <name type="scientific">Saccharothrix espanaensis (strain ATCC 51144 / DSM 44229 / JCM 9112 / NBRC 15066 / NRRL 15764)</name>
    <dbReference type="NCBI Taxonomy" id="1179773"/>
    <lineage>
        <taxon>Bacteria</taxon>
        <taxon>Bacillati</taxon>
        <taxon>Actinomycetota</taxon>
        <taxon>Actinomycetes</taxon>
        <taxon>Pseudonocardiales</taxon>
        <taxon>Pseudonocardiaceae</taxon>
        <taxon>Saccharothrix</taxon>
    </lineage>
</organism>
<dbReference type="KEGG" id="sesp:BN6_33000"/>
<protein>
    <submittedName>
        <fullName evidence="1">Uncharacterized protein</fullName>
    </submittedName>
</protein>
<dbReference type="PATRIC" id="fig|1179773.3.peg.3304"/>
<dbReference type="HOGENOM" id="CLU_979735_0_0_11"/>
<keyword evidence="2" id="KW-1185">Reference proteome</keyword>
<dbReference type="STRING" id="1179773.BN6_33000"/>
<dbReference type="EMBL" id="HE804045">
    <property type="protein sequence ID" value="CCH30604.1"/>
    <property type="molecule type" value="Genomic_DNA"/>
</dbReference>
<dbReference type="RefSeq" id="WP_015100716.1">
    <property type="nucleotide sequence ID" value="NC_019673.1"/>
</dbReference>
<dbReference type="Proteomes" id="UP000006281">
    <property type="component" value="Chromosome"/>
</dbReference>
<dbReference type="BioCyc" id="SESP1179773:BN6_RS16055-MONOMER"/>